<gene>
    <name evidence="2" type="ORF">OKC24_01805</name>
</gene>
<dbReference type="Proteomes" id="UP001209682">
    <property type="component" value="Unassembled WGS sequence"/>
</dbReference>
<evidence type="ECO:0000313" key="2">
    <source>
        <dbReference type="EMBL" id="MCW8037920.1"/>
    </source>
</evidence>
<evidence type="ECO:0000313" key="3">
    <source>
        <dbReference type="Proteomes" id="UP001209682"/>
    </source>
</evidence>
<dbReference type="EMBL" id="JAPEQW010000002">
    <property type="protein sequence ID" value="MCW8037920.1"/>
    <property type="molecule type" value="Genomic_DNA"/>
</dbReference>
<name>A0ABT3NG35_9GAMM</name>
<feature type="compositionally biased region" description="Basic residues" evidence="1">
    <location>
        <begin position="1"/>
        <end position="14"/>
    </location>
</feature>
<dbReference type="RefSeq" id="WP_265464632.1">
    <property type="nucleotide sequence ID" value="NZ_JAPEQW010000002.1"/>
</dbReference>
<comment type="caution">
    <text evidence="2">The sequence shown here is derived from an EMBL/GenBank/DDBJ whole genome shotgun (WGS) entry which is preliminary data.</text>
</comment>
<evidence type="ECO:0000256" key="1">
    <source>
        <dbReference type="SAM" id="MobiDB-lite"/>
    </source>
</evidence>
<reference evidence="2 3" key="1">
    <citation type="submission" date="2022-11" db="EMBL/GenBank/DDBJ databases">
        <title>Acinetobacter entericus sp. nov., isolated from the gut of the plastic-eating larvae of the Coleoptera insect Zophobas atratus.</title>
        <authorList>
            <person name="Dong X."/>
            <person name="Yang Y."/>
        </authorList>
    </citation>
    <scope>NUCLEOTIDE SEQUENCE [LARGE SCALE GENOMIC DNA]</scope>
    <source>
        <strain evidence="2 3">BIT-DXN8</strain>
    </source>
</reference>
<feature type="region of interest" description="Disordered" evidence="1">
    <location>
        <begin position="1"/>
        <end position="24"/>
    </location>
</feature>
<proteinExistence type="predicted"/>
<sequence length="252" mass="29381">MSKPKNRAKRKFNPNRKSAAAVQALQQQAEERRKYAEDIEYTYELEMEFTSNAIDKFVKEQRALEIDYINRFPNRNCDPYDILIGAYCYQDLAIALVLEHLKTPEKWILAADGHFVNLNDPDCPMFSFEYRQEVPNVPHQDLWHGNKECLIDMGNGLKRKGWKGLQEEMIAVFQEQADKQNLPDGYTLEEIQVHIATEAQFKSATTYQEFLEVQKWVEQGTAQKKLRSLWQQETMVLQVKSMKKNGLVRSAA</sequence>
<protein>
    <submittedName>
        <fullName evidence="2">Uncharacterized protein</fullName>
    </submittedName>
</protein>
<keyword evidence="3" id="KW-1185">Reference proteome</keyword>
<organism evidence="2 3">
    <name type="scientific">Acinetobacter entericus</name>
    <dbReference type="NCBI Taxonomy" id="2989714"/>
    <lineage>
        <taxon>Bacteria</taxon>
        <taxon>Pseudomonadati</taxon>
        <taxon>Pseudomonadota</taxon>
        <taxon>Gammaproteobacteria</taxon>
        <taxon>Moraxellales</taxon>
        <taxon>Moraxellaceae</taxon>
        <taxon>Acinetobacter</taxon>
    </lineage>
</organism>
<accession>A0ABT3NG35</accession>